<reference evidence="1 2" key="1">
    <citation type="journal article" date="2019" name="Genome Biol. Evol.">
        <title>Insights into the evolution of the New World diploid cottons (Gossypium, subgenus Houzingenia) based on genome sequencing.</title>
        <authorList>
            <person name="Grover C.E."/>
            <person name="Arick M.A. 2nd"/>
            <person name="Thrash A."/>
            <person name="Conover J.L."/>
            <person name="Sanders W.S."/>
            <person name="Peterson D.G."/>
            <person name="Frelichowski J.E."/>
            <person name="Scheffler J.A."/>
            <person name="Scheffler B.E."/>
            <person name="Wendel J.F."/>
        </authorList>
    </citation>
    <scope>NUCLEOTIDE SEQUENCE [LARGE SCALE GENOMIC DNA]</scope>
    <source>
        <strain evidence="1">185</strain>
        <tissue evidence="1">Leaf</tissue>
    </source>
</reference>
<sequence length="131" mass="14186">MTKSISMDTNAKNRAKGKWVMIGGGPKSSPLALRPNNGKFGVKVIARHEVFDDGSKLRLKGATDRGKNIQGRPSDEMMRNHLHDSVELKSDAWNDEWLSGIKVITSIVAGKMGGSCPTYSEGSKWSCGSHG</sequence>
<dbReference type="EMBL" id="JABFAA010000009">
    <property type="protein sequence ID" value="MBA0692920.1"/>
    <property type="molecule type" value="Genomic_DNA"/>
</dbReference>
<dbReference type="AlphaFoldDB" id="A0A7J8Y0V3"/>
<proteinExistence type="predicted"/>
<accession>A0A7J8Y0V3</accession>
<evidence type="ECO:0000313" key="2">
    <source>
        <dbReference type="Proteomes" id="UP000593577"/>
    </source>
</evidence>
<name>A0A7J8Y0V3_GOSAI</name>
<comment type="caution">
    <text evidence="1">The sequence shown here is derived from an EMBL/GenBank/DDBJ whole genome shotgun (WGS) entry which is preliminary data.</text>
</comment>
<evidence type="ECO:0000313" key="1">
    <source>
        <dbReference type="EMBL" id="MBA0692920.1"/>
    </source>
</evidence>
<keyword evidence="2" id="KW-1185">Reference proteome</keyword>
<gene>
    <name evidence="1" type="ORF">Goari_010441</name>
</gene>
<protein>
    <submittedName>
        <fullName evidence="1">Uncharacterized protein</fullName>
    </submittedName>
</protein>
<organism evidence="1 2">
    <name type="scientific">Gossypium aridum</name>
    <name type="common">American cotton</name>
    <name type="synonym">Erioxylum aridum</name>
    <dbReference type="NCBI Taxonomy" id="34290"/>
    <lineage>
        <taxon>Eukaryota</taxon>
        <taxon>Viridiplantae</taxon>
        <taxon>Streptophyta</taxon>
        <taxon>Embryophyta</taxon>
        <taxon>Tracheophyta</taxon>
        <taxon>Spermatophyta</taxon>
        <taxon>Magnoliopsida</taxon>
        <taxon>eudicotyledons</taxon>
        <taxon>Gunneridae</taxon>
        <taxon>Pentapetalae</taxon>
        <taxon>rosids</taxon>
        <taxon>malvids</taxon>
        <taxon>Malvales</taxon>
        <taxon>Malvaceae</taxon>
        <taxon>Malvoideae</taxon>
        <taxon>Gossypium</taxon>
    </lineage>
</organism>
<dbReference type="Proteomes" id="UP000593577">
    <property type="component" value="Unassembled WGS sequence"/>
</dbReference>